<reference evidence="1 2" key="1">
    <citation type="submission" date="2021-03" db="EMBL/GenBank/DDBJ databases">
        <title>Sequencing the genomes of 1000 actinobacteria strains.</title>
        <authorList>
            <person name="Klenk H.-P."/>
        </authorList>
    </citation>
    <scope>NUCLEOTIDE SEQUENCE [LARGE SCALE GENOMIC DNA]</scope>
    <source>
        <strain evidence="1 2">DSM 14566</strain>
    </source>
</reference>
<accession>A0ABS4X4A5</accession>
<protein>
    <recommendedName>
        <fullName evidence="3">DUF1795 domain-containing protein</fullName>
    </recommendedName>
</protein>
<gene>
    <name evidence="1" type="ORF">JOF43_003052</name>
</gene>
<sequence length="170" mass="18218">MATTTRLVELGPSGAVPASTLEVPEQWRALPVPDGAVGALSDRRSLSRAIETNLVLTATTLPEGATLTSWQASVRAERLAALPDLQILDERATTSPEGEELWCSSSVMTDPQGVTILTRRRSRIAGDTGLTLTLTTLPLTDAAHDEMLDRIVGTWKVLAAPGKELNRAHR</sequence>
<organism evidence="1 2">
    <name type="scientific">Brachybacterium sacelli</name>
    <dbReference type="NCBI Taxonomy" id="173364"/>
    <lineage>
        <taxon>Bacteria</taxon>
        <taxon>Bacillati</taxon>
        <taxon>Actinomycetota</taxon>
        <taxon>Actinomycetes</taxon>
        <taxon>Micrococcales</taxon>
        <taxon>Dermabacteraceae</taxon>
        <taxon>Brachybacterium</taxon>
    </lineage>
</organism>
<dbReference type="Gene3D" id="3.40.1000.10">
    <property type="entry name" value="Mog1/PsbP, alpha/beta/alpha sandwich"/>
    <property type="match status" value="1"/>
</dbReference>
<dbReference type="Proteomes" id="UP001519290">
    <property type="component" value="Unassembled WGS sequence"/>
</dbReference>
<comment type="caution">
    <text evidence="1">The sequence shown here is derived from an EMBL/GenBank/DDBJ whole genome shotgun (WGS) entry which is preliminary data.</text>
</comment>
<keyword evidence="2" id="KW-1185">Reference proteome</keyword>
<evidence type="ECO:0008006" key="3">
    <source>
        <dbReference type="Google" id="ProtNLM"/>
    </source>
</evidence>
<evidence type="ECO:0000313" key="2">
    <source>
        <dbReference type="Proteomes" id="UP001519290"/>
    </source>
</evidence>
<name>A0ABS4X4A5_9MICO</name>
<evidence type="ECO:0000313" key="1">
    <source>
        <dbReference type="EMBL" id="MBP2383063.1"/>
    </source>
</evidence>
<dbReference type="RefSeq" id="WP_209903632.1">
    <property type="nucleotide sequence ID" value="NZ_BAAAJW010000005.1"/>
</dbReference>
<dbReference type="EMBL" id="JAGIOD010000002">
    <property type="protein sequence ID" value="MBP2383063.1"/>
    <property type="molecule type" value="Genomic_DNA"/>
</dbReference>
<proteinExistence type="predicted"/>